<dbReference type="EMBL" id="UZAU01000584">
    <property type="status" value="NOT_ANNOTATED_CDS"/>
    <property type="molecule type" value="Genomic_DNA"/>
</dbReference>
<accession>A0A803Q0M4</accession>
<dbReference type="EnsemblPlants" id="evm.model.06.942">
    <property type="protein sequence ID" value="cds.evm.model.06.942"/>
    <property type="gene ID" value="evm.TU.06.942"/>
</dbReference>
<protein>
    <recommendedName>
        <fullName evidence="1">RNase H type-1 domain-containing protein</fullName>
    </recommendedName>
</protein>
<dbReference type="SUPFAM" id="SSF53098">
    <property type="entry name" value="Ribonuclease H-like"/>
    <property type="match status" value="1"/>
</dbReference>
<dbReference type="AlphaFoldDB" id="A0A803Q0M4"/>
<dbReference type="Proteomes" id="UP000596661">
    <property type="component" value="Chromosome 6"/>
</dbReference>
<organism evidence="2 3">
    <name type="scientific">Cannabis sativa</name>
    <name type="common">Hemp</name>
    <name type="synonym">Marijuana</name>
    <dbReference type="NCBI Taxonomy" id="3483"/>
    <lineage>
        <taxon>Eukaryota</taxon>
        <taxon>Viridiplantae</taxon>
        <taxon>Streptophyta</taxon>
        <taxon>Embryophyta</taxon>
        <taxon>Tracheophyta</taxon>
        <taxon>Spermatophyta</taxon>
        <taxon>Magnoliopsida</taxon>
        <taxon>eudicotyledons</taxon>
        <taxon>Gunneridae</taxon>
        <taxon>Pentapetalae</taxon>
        <taxon>rosids</taxon>
        <taxon>fabids</taxon>
        <taxon>Rosales</taxon>
        <taxon>Cannabaceae</taxon>
        <taxon>Cannabis</taxon>
    </lineage>
</organism>
<dbReference type="Gramene" id="evm.model.06.942">
    <property type="protein sequence ID" value="cds.evm.model.06.942"/>
    <property type="gene ID" value="evm.TU.06.942"/>
</dbReference>
<reference evidence="2" key="1">
    <citation type="submission" date="2018-11" db="EMBL/GenBank/DDBJ databases">
        <authorList>
            <person name="Grassa J C."/>
        </authorList>
    </citation>
    <scope>NUCLEOTIDE SEQUENCE [LARGE SCALE GENOMIC DNA]</scope>
</reference>
<dbReference type="PANTHER" id="PTHR48475:SF1">
    <property type="entry name" value="RNASE H TYPE-1 DOMAIN-CONTAINING PROTEIN"/>
    <property type="match status" value="1"/>
</dbReference>
<dbReference type="InterPro" id="IPR036397">
    <property type="entry name" value="RNaseH_sf"/>
</dbReference>
<dbReference type="InterPro" id="IPR012337">
    <property type="entry name" value="RNaseH-like_sf"/>
</dbReference>
<keyword evidence="3" id="KW-1185">Reference proteome</keyword>
<evidence type="ECO:0000313" key="2">
    <source>
        <dbReference type="EnsemblPlants" id="cds.evm.model.06.942"/>
    </source>
</evidence>
<proteinExistence type="predicted"/>
<dbReference type="PANTHER" id="PTHR48475">
    <property type="entry name" value="RIBONUCLEASE H"/>
    <property type="match status" value="1"/>
</dbReference>
<dbReference type="GO" id="GO:0004523">
    <property type="term" value="F:RNA-DNA hybrid ribonuclease activity"/>
    <property type="evidence" value="ECO:0007669"/>
    <property type="project" value="InterPro"/>
</dbReference>
<reference evidence="2" key="2">
    <citation type="submission" date="2021-03" db="UniProtKB">
        <authorList>
            <consortium name="EnsemblPlants"/>
        </authorList>
    </citation>
    <scope>IDENTIFICATION</scope>
</reference>
<evidence type="ECO:0000259" key="1">
    <source>
        <dbReference type="Pfam" id="PF13456"/>
    </source>
</evidence>
<name>A0A803Q0M4_CANSA</name>
<dbReference type="GO" id="GO:0003676">
    <property type="term" value="F:nucleic acid binding"/>
    <property type="evidence" value="ECO:0007669"/>
    <property type="project" value="InterPro"/>
</dbReference>
<feature type="domain" description="RNase H type-1" evidence="1">
    <location>
        <begin position="50"/>
        <end position="149"/>
    </location>
</feature>
<sequence length="163" mass="18470">MELIQFDIQYVSGISIEGQVLVDFMVECNETEAATDLPDPVIPTWRVYIDGALNENRSGARIAMKSLEGLKLQVALRFKFLAYNNEAEYEALLAGLRLAKVVGAHKVEVFSDSQLVFNQVLGEYQTRGEKMDAYVSVAREFLKNSRAIKLNKFLEKRMLMRTA</sequence>
<dbReference type="CDD" id="cd09279">
    <property type="entry name" value="RNase_HI_like"/>
    <property type="match status" value="1"/>
</dbReference>
<dbReference type="Gene3D" id="3.30.420.10">
    <property type="entry name" value="Ribonuclease H-like superfamily/Ribonuclease H"/>
    <property type="match status" value="1"/>
</dbReference>
<dbReference type="Pfam" id="PF13456">
    <property type="entry name" value="RVT_3"/>
    <property type="match status" value="1"/>
</dbReference>
<evidence type="ECO:0000313" key="3">
    <source>
        <dbReference type="Proteomes" id="UP000596661"/>
    </source>
</evidence>
<dbReference type="OMA" id="WRSRTTH"/>
<dbReference type="InterPro" id="IPR002156">
    <property type="entry name" value="RNaseH_domain"/>
</dbReference>